<gene>
    <name evidence="2" type="ORF">H6G97_16870</name>
</gene>
<organism evidence="2 3">
    <name type="scientific">Nostoc flagelliforme FACHB-838</name>
    <dbReference type="NCBI Taxonomy" id="2692904"/>
    <lineage>
        <taxon>Bacteria</taxon>
        <taxon>Bacillati</taxon>
        <taxon>Cyanobacteriota</taxon>
        <taxon>Cyanophyceae</taxon>
        <taxon>Nostocales</taxon>
        <taxon>Nostocaceae</taxon>
        <taxon>Nostoc</taxon>
    </lineage>
</organism>
<name>A0ABR8DP11_9NOSO</name>
<dbReference type="EMBL" id="JACJSI010000030">
    <property type="protein sequence ID" value="MBD2531166.1"/>
    <property type="molecule type" value="Genomic_DNA"/>
</dbReference>
<feature type="region of interest" description="Disordered" evidence="1">
    <location>
        <begin position="28"/>
        <end position="52"/>
    </location>
</feature>
<proteinExistence type="predicted"/>
<dbReference type="RefSeq" id="WP_190941867.1">
    <property type="nucleotide sequence ID" value="NZ_JACJSI010000030.1"/>
</dbReference>
<keyword evidence="3" id="KW-1185">Reference proteome</keyword>
<evidence type="ECO:0000313" key="3">
    <source>
        <dbReference type="Proteomes" id="UP000623440"/>
    </source>
</evidence>
<dbReference type="Proteomes" id="UP000623440">
    <property type="component" value="Unassembled WGS sequence"/>
</dbReference>
<evidence type="ECO:0000256" key="1">
    <source>
        <dbReference type="SAM" id="MobiDB-lite"/>
    </source>
</evidence>
<accession>A0ABR8DP11</accession>
<protein>
    <submittedName>
        <fullName evidence="2">Uncharacterized protein</fullName>
    </submittedName>
</protein>
<reference evidence="2 3" key="1">
    <citation type="journal article" date="2020" name="ISME J.">
        <title>Comparative genomics reveals insights into cyanobacterial evolution and habitat adaptation.</title>
        <authorList>
            <person name="Chen M.Y."/>
            <person name="Teng W.K."/>
            <person name="Zhao L."/>
            <person name="Hu C.X."/>
            <person name="Zhou Y.K."/>
            <person name="Han B.P."/>
            <person name="Song L.R."/>
            <person name="Shu W.S."/>
        </authorList>
    </citation>
    <scope>NUCLEOTIDE SEQUENCE [LARGE SCALE GENOMIC DNA]</scope>
    <source>
        <strain evidence="2 3">FACHB-838</strain>
    </source>
</reference>
<evidence type="ECO:0000313" key="2">
    <source>
        <dbReference type="EMBL" id="MBD2531166.1"/>
    </source>
</evidence>
<sequence>MPLIASVQKLKFYLEMHSIASLLPIREAEAEPPDTTPSRRLGTRGRGNYELF</sequence>
<comment type="caution">
    <text evidence="2">The sequence shown here is derived from an EMBL/GenBank/DDBJ whole genome shotgun (WGS) entry which is preliminary data.</text>
</comment>